<gene>
    <name evidence="4" type="ORF">A0J61_11590</name>
</gene>
<evidence type="ECO:0000256" key="2">
    <source>
        <dbReference type="SAM" id="MobiDB-lite"/>
    </source>
</evidence>
<feature type="region of interest" description="Disordered" evidence="2">
    <location>
        <begin position="161"/>
        <end position="180"/>
    </location>
</feature>
<proteinExistence type="predicted"/>
<keyword evidence="1" id="KW-0511">Multifunctional enzyme</keyword>
<dbReference type="Proteomes" id="UP000093000">
    <property type="component" value="Unassembled WGS sequence"/>
</dbReference>
<dbReference type="InterPro" id="IPR041577">
    <property type="entry name" value="RT_RNaseH_2"/>
</dbReference>
<evidence type="ECO:0000313" key="4">
    <source>
        <dbReference type="EMBL" id="OBZ80361.1"/>
    </source>
</evidence>
<evidence type="ECO:0000313" key="5">
    <source>
        <dbReference type="Proteomes" id="UP000093000"/>
    </source>
</evidence>
<reference evidence="4 5" key="1">
    <citation type="submission" date="2016-03" db="EMBL/GenBank/DDBJ databases">
        <title>Choanephora cucurbitarum.</title>
        <authorList>
            <person name="Min B."/>
            <person name="Park H."/>
            <person name="Park J.-H."/>
            <person name="Shin H.-D."/>
            <person name="Choi I.-G."/>
        </authorList>
    </citation>
    <scope>NUCLEOTIDE SEQUENCE [LARGE SCALE GENOMIC DNA]</scope>
    <source>
        <strain evidence="4 5">KUS-F28377</strain>
    </source>
</reference>
<name>A0A1C7MU23_9FUNG</name>
<dbReference type="InterPro" id="IPR043502">
    <property type="entry name" value="DNA/RNA_pol_sf"/>
</dbReference>
<dbReference type="InParanoid" id="A0A1C7MU23"/>
<accession>A0A1C7MU23</accession>
<keyword evidence="5" id="KW-1185">Reference proteome</keyword>
<dbReference type="OrthoDB" id="2287420at2759"/>
<sequence length="250" mass="28697">MRTLQQVLASTHVISCPNLKYTLCLATDASAYGIDGCLYQVIKIMVKHLGFVARTLSPTERNYSASRRELIAFLYCLTKWQKWLSRRKFHYFSDNKGLMYINSQDKITPAIENYYETIFSFEFDVTFCAGVRNVIADHLSRMLYPSKTDQTLEEGMSAAKTEVKVQDTDNSAQKEKEAKVDVNPHSKIATIPAKTDEQIIAASRLDTYQVPQSEEEKQRIIEQCHLAGHYGINSVEKMIKQEHGFNWKHL</sequence>
<protein>
    <recommendedName>
        <fullName evidence="3">Reverse transcriptase/retrotransposon-derived protein RNase H-like domain-containing protein</fullName>
    </recommendedName>
</protein>
<dbReference type="EMBL" id="LUGH01002229">
    <property type="protein sequence ID" value="OBZ80361.1"/>
    <property type="molecule type" value="Genomic_DNA"/>
</dbReference>
<feature type="domain" description="Reverse transcriptase/retrotransposon-derived protein RNase H-like" evidence="3">
    <location>
        <begin position="2"/>
        <end position="90"/>
    </location>
</feature>
<dbReference type="CDD" id="cd09274">
    <property type="entry name" value="RNase_HI_RT_Ty3"/>
    <property type="match status" value="1"/>
</dbReference>
<dbReference type="GO" id="GO:0003824">
    <property type="term" value="F:catalytic activity"/>
    <property type="evidence" value="ECO:0007669"/>
    <property type="project" value="UniProtKB-KW"/>
</dbReference>
<dbReference type="STRING" id="101091.A0A1C7MU23"/>
<dbReference type="AlphaFoldDB" id="A0A1C7MU23"/>
<evidence type="ECO:0000256" key="1">
    <source>
        <dbReference type="ARBA" id="ARBA00023268"/>
    </source>
</evidence>
<comment type="caution">
    <text evidence="4">The sequence shown here is derived from an EMBL/GenBank/DDBJ whole genome shotgun (WGS) entry which is preliminary data.</text>
</comment>
<organism evidence="4 5">
    <name type="scientific">Choanephora cucurbitarum</name>
    <dbReference type="NCBI Taxonomy" id="101091"/>
    <lineage>
        <taxon>Eukaryota</taxon>
        <taxon>Fungi</taxon>
        <taxon>Fungi incertae sedis</taxon>
        <taxon>Mucoromycota</taxon>
        <taxon>Mucoromycotina</taxon>
        <taxon>Mucoromycetes</taxon>
        <taxon>Mucorales</taxon>
        <taxon>Mucorineae</taxon>
        <taxon>Choanephoraceae</taxon>
        <taxon>Choanephoroideae</taxon>
        <taxon>Choanephora</taxon>
    </lineage>
</organism>
<dbReference type="SUPFAM" id="SSF56672">
    <property type="entry name" value="DNA/RNA polymerases"/>
    <property type="match status" value="1"/>
</dbReference>
<dbReference type="PANTHER" id="PTHR37984:SF5">
    <property type="entry name" value="PROTEIN NYNRIN-LIKE"/>
    <property type="match status" value="1"/>
</dbReference>
<evidence type="ECO:0000259" key="3">
    <source>
        <dbReference type="Pfam" id="PF17919"/>
    </source>
</evidence>
<dbReference type="PANTHER" id="PTHR37984">
    <property type="entry name" value="PROTEIN CBG26694"/>
    <property type="match status" value="1"/>
</dbReference>
<dbReference type="Pfam" id="PF17919">
    <property type="entry name" value="RT_RNaseH_2"/>
    <property type="match status" value="1"/>
</dbReference>
<dbReference type="InterPro" id="IPR050951">
    <property type="entry name" value="Retrovirus_Pol_polyprotein"/>
</dbReference>